<dbReference type="PANTHER" id="PTHR43138:SF1">
    <property type="entry name" value="N-ACETYLTRANSFERASE ACA1"/>
    <property type="match status" value="1"/>
</dbReference>
<protein>
    <recommendedName>
        <fullName evidence="1">N-acetyltransferase domain-containing protein</fullName>
    </recommendedName>
</protein>
<dbReference type="InterPro" id="IPR016181">
    <property type="entry name" value="Acyl_CoA_acyltransferase"/>
</dbReference>
<dbReference type="PANTHER" id="PTHR43138">
    <property type="entry name" value="ACETYLTRANSFERASE, GNAT FAMILY"/>
    <property type="match status" value="1"/>
</dbReference>
<dbReference type="STRING" id="1121022.GCA_000376105_01987"/>
<comment type="caution">
    <text evidence="2">The sequence shown here is derived from an EMBL/GenBank/DDBJ whole genome shotgun (WGS) entry which is preliminary data.</text>
</comment>
<dbReference type="InterPro" id="IPR052742">
    <property type="entry name" value="Mito_N-acetyltransferase"/>
</dbReference>
<dbReference type="PROSITE" id="PS51186">
    <property type="entry name" value="GNAT"/>
    <property type="match status" value="1"/>
</dbReference>
<dbReference type="SUPFAM" id="SSF55729">
    <property type="entry name" value="Acyl-CoA N-acyltransferases (Nat)"/>
    <property type="match status" value="1"/>
</dbReference>
<organism evidence="2 3">
    <name type="scientific">Asticcacaulis benevestitus DSM 16100 = ATCC BAA-896</name>
    <dbReference type="NCBI Taxonomy" id="1121022"/>
    <lineage>
        <taxon>Bacteria</taxon>
        <taxon>Pseudomonadati</taxon>
        <taxon>Pseudomonadota</taxon>
        <taxon>Alphaproteobacteria</taxon>
        <taxon>Caulobacterales</taxon>
        <taxon>Caulobacteraceae</taxon>
        <taxon>Asticcacaulis</taxon>
    </lineage>
</organism>
<gene>
    <name evidence="2" type="ORF">ABENE_21040</name>
</gene>
<evidence type="ECO:0000259" key="1">
    <source>
        <dbReference type="PROSITE" id="PS51186"/>
    </source>
</evidence>
<dbReference type="Gene3D" id="3.40.630.30">
    <property type="match status" value="1"/>
</dbReference>
<dbReference type="GO" id="GO:0016747">
    <property type="term" value="F:acyltransferase activity, transferring groups other than amino-acyl groups"/>
    <property type="evidence" value="ECO:0007669"/>
    <property type="project" value="InterPro"/>
</dbReference>
<proteinExistence type="predicted"/>
<feature type="domain" description="N-acetyltransferase" evidence="1">
    <location>
        <begin position="7"/>
        <end position="167"/>
    </location>
</feature>
<dbReference type="AlphaFoldDB" id="V4P5A2"/>
<dbReference type="eggNOG" id="COG1247">
    <property type="taxonomic scope" value="Bacteria"/>
</dbReference>
<dbReference type="InterPro" id="IPR000182">
    <property type="entry name" value="GNAT_dom"/>
</dbReference>
<dbReference type="Pfam" id="PF00583">
    <property type="entry name" value="Acetyltransf_1"/>
    <property type="match status" value="1"/>
</dbReference>
<reference evidence="2 3" key="1">
    <citation type="journal article" date="2014" name="Nature">
        <title>Sequential evolution of bacterial morphology by co-option of a developmental regulator.</title>
        <authorList>
            <person name="Jiang C."/>
            <person name="Brown P.J."/>
            <person name="Ducret A."/>
            <person name="Brun Y.V."/>
        </authorList>
    </citation>
    <scope>NUCLEOTIDE SEQUENCE [LARGE SCALE GENOMIC DNA]</scope>
    <source>
        <strain evidence="2 3">DSM 16100</strain>
    </source>
</reference>
<accession>V4P5A2</accession>
<dbReference type="PATRIC" id="fig|1121022.4.peg.4311"/>
<evidence type="ECO:0000313" key="2">
    <source>
        <dbReference type="EMBL" id="ESQ82319.1"/>
    </source>
</evidence>
<name>V4P5A2_9CAUL</name>
<evidence type="ECO:0000313" key="3">
    <source>
        <dbReference type="Proteomes" id="UP000017837"/>
    </source>
</evidence>
<dbReference type="RefSeq" id="WP_018081652.1">
    <property type="nucleotide sequence ID" value="NZ_AQWM01000006.1"/>
</dbReference>
<dbReference type="EMBL" id="AWGB01000077">
    <property type="protein sequence ID" value="ESQ82319.1"/>
    <property type="molecule type" value="Genomic_DNA"/>
</dbReference>
<sequence length="170" mass="18672">MAYISAMQIRLATTADHDAIWAILEPTLRAGETYTLPRDWDRDTALTYWFAAPHQVFVAEVDGTVLGHYFLTPNRQGGGAHVANCGFMTAPSATGRGVASAMCRHAVAVARSQGFRAMQFNFVVSSNERAVALWQRMGFEIVARLPGAFAHPELGYVDAFVMFQDFSGHD</sequence>
<keyword evidence="3" id="KW-1185">Reference proteome</keyword>
<dbReference type="Proteomes" id="UP000017837">
    <property type="component" value="Unassembled WGS sequence"/>
</dbReference>